<keyword evidence="4" id="KW-1185">Reference proteome</keyword>
<feature type="transmembrane region" description="Helical" evidence="2">
    <location>
        <begin position="37"/>
        <end position="55"/>
    </location>
</feature>
<evidence type="ECO:0000256" key="1">
    <source>
        <dbReference type="SAM" id="MobiDB-lite"/>
    </source>
</evidence>
<accession>A0AB94IVW3</accession>
<keyword evidence="2" id="KW-1133">Transmembrane helix</keyword>
<gene>
    <name evidence="3" type="ORF">SY1_04510</name>
</gene>
<evidence type="ECO:0000256" key="2">
    <source>
        <dbReference type="SAM" id="Phobius"/>
    </source>
</evidence>
<sequence length="148" mass="16571">MQNTQDELEREDEETIVGEATEDTNEATHDDAEARHWLKVFAALAFWGLGFLLFYNGGPGVFKSFVSPMDFENHYLFYGAAAFVAMVVCGANTLACIVIGHRKNANLFMLFIAVSFISIFVVLSLFGAVFSFFAGQATTPYRRQDDDW</sequence>
<organism evidence="3 4">
    <name type="scientific">Fretibacterium fastidiosum</name>
    <dbReference type="NCBI Taxonomy" id="651822"/>
    <lineage>
        <taxon>Bacteria</taxon>
        <taxon>Thermotogati</taxon>
        <taxon>Synergistota</taxon>
        <taxon>Synergistia</taxon>
        <taxon>Synergistales</taxon>
        <taxon>Aminobacteriaceae</taxon>
        <taxon>Fretibacterium</taxon>
    </lineage>
</organism>
<dbReference type="Proteomes" id="UP000008957">
    <property type="component" value="Chromosome"/>
</dbReference>
<keyword evidence="2" id="KW-0812">Transmembrane</keyword>
<dbReference type="EMBL" id="FP929056">
    <property type="protein sequence ID" value="CBL27893.1"/>
    <property type="molecule type" value="Genomic_DNA"/>
</dbReference>
<dbReference type="InterPro" id="IPR036259">
    <property type="entry name" value="MFS_trans_sf"/>
</dbReference>
<feature type="transmembrane region" description="Helical" evidence="2">
    <location>
        <begin position="75"/>
        <end position="100"/>
    </location>
</feature>
<protein>
    <recommendedName>
        <fullName evidence="5">Tetraspanin family</fullName>
    </recommendedName>
</protein>
<dbReference type="SUPFAM" id="SSF103473">
    <property type="entry name" value="MFS general substrate transporter"/>
    <property type="match status" value="1"/>
</dbReference>
<feature type="transmembrane region" description="Helical" evidence="2">
    <location>
        <begin position="107"/>
        <end position="133"/>
    </location>
</feature>
<dbReference type="KEGG" id="sbr:SY1_04510"/>
<reference evidence="3 4" key="2">
    <citation type="submission" date="2010-03" db="EMBL/GenBank/DDBJ databases">
        <authorList>
            <person name="Pajon A."/>
        </authorList>
    </citation>
    <scope>NUCLEOTIDE SEQUENCE [LARGE SCALE GENOMIC DNA]</scope>
    <source>
        <strain evidence="3 4">SGP1</strain>
    </source>
</reference>
<evidence type="ECO:0000313" key="3">
    <source>
        <dbReference type="EMBL" id="CBL27893.1"/>
    </source>
</evidence>
<reference evidence="4" key="1">
    <citation type="submission" date="2010-03" db="EMBL/GenBank/DDBJ databases">
        <title>The genome sequence of Synergistetes sp. SGP1.</title>
        <authorList>
            <consortium name="metaHIT consortium -- http://www.metahit.eu/"/>
            <person name="Pajon A."/>
            <person name="Turner K."/>
            <person name="Parkhill J."/>
            <person name="Wade W."/>
            <person name="Vartoukian S."/>
        </authorList>
    </citation>
    <scope>NUCLEOTIDE SEQUENCE [LARGE SCALE GENOMIC DNA]</scope>
    <source>
        <strain evidence="4">SGP1</strain>
    </source>
</reference>
<feature type="region of interest" description="Disordered" evidence="1">
    <location>
        <begin position="1"/>
        <end position="28"/>
    </location>
</feature>
<evidence type="ECO:0000313" key="4">
    <source>
        <dbReference type="Proteomes" id="UP000008957"/>
    </source>
</evidence>
<dbReference type="AlphaFoldDB" id="A0AB94IVW3"/>
<feature type="compositionally biased region" description="Acidic residues" evidence="1">
    <location>
        <begin position="1"/>
        <end position="25"/>
    </location>
</feature>
<dbReference type="RefSeq" id="WP_015556040.1">
    <property type="nucleotide sequence ID" value="NC_021038.1"/>
</dbReference>
<evidence type="ECO:0008006" key="5">
    <source>
        <dbReference type="Google" id="ProtNLM"/>
    </source>
</evidence>
<name>A0AB94IVW3_9BACT</name>
<keyword evidence="2" id="KW-0472">Membrane</keyword>
<proteinExistence type="predicted"/>